<gene>
    <name evidence="2" type="ORF">GCM10011506_35360</name>
</gene>
<dbReference type="EMBL" id="BMEC01000012">
    <property type="protein sequence ID" value="GGC46702.1"/>
    <property type="molecule type" value="Genomic_DNA"/>
</dbReference>
<evidence type="ECO:0008006" key="4">
    <source>
        <dbReference type="Google" id="ProtNLM"/>
    </source>
</evidence>
<keyword evidence="1" id="KW-0732">Signal</keyword>
<evidence type="ECO:0000256" key="1">
    <source>
        <dbReference type="SAM" id="SignalP"/>
    </source>
</evidence>
<sequence>MKKIIILTALYLTATLVSAQNTAFIDFYNKYSGNTDFTIVSVNERMISLFSNFEVEGEEEKAVMDAVSKLKGIKLIANQKTTQGKQLFTEAQKSFNKGYDELMTVRDGDSDMRFLIKEKDGMINELIMLVGSDSSFVAASIFGNIDLKQMSKIAKGLNISGMENLEKLEDMDENK</sequence>
<proteinExistence type="predicted"/>
<reference evidence="3" key="1">
    <citation type="journal article" date="2019" name="Int. J. Syst. Evol. Microbiol.">
        <title>The Global Catalogue of Microorganisms (GCM) 10K type strain sequencing project: providing services to taxonomists for standard genome sequencing and annotation.</title>
        <authorList>
            <consortium name="The Broad Institute Genomics Platform"/>
            <consortium name="The Broad Institute Genome Sequencing Center for Infectious Disease"/>
            <person name="Wu L."/>
            <person name="Ma J."/>
        </authorList>
    </citation>
    <scope>NUCLEOTIDE SEQUENCE [LARGE SCALE GENOMIC DNA]</scope>
    <source>
        <strain evidence="3">CGMCC 1.10832</strain>
    </source>
</reference>
<keyword evidence="3" id="KW-1185">Reference proteome</keyword>
<dbReference type="Pfam" id="PF14060">
    <property type="entry name" value="DUF4252"/>
    <property type="match status" value="1"/>
</dbReference>
<evidence type="ECO:0000313" key="3">
    <source>
        <dbReference type="Proteomes" id="UP000636010"/>
    </source>
</evidence>
<comment type="caution">
    <text evidence="2">The sequence shown here is derived from an EMBL/GenBank/DDBJ whole genome shotgun (WGS) entry which is preliminary data.</text>
</comment>
<feature type="chain" id="PRO_5045039607" description="DUF4252 domain-containing protein" evidence="1">
    <location>
        <begin position="20"/>
        <end position="175"/>
    </location>
</feature>
<evidence type="ECO:0000313" key="2">
    <source>
        <dbReference type="EMBL" id="GGC46702.1"/>
    </source>
</evidence>
<dbReference type="InterPro" id="IPR025348">
    <property type="entry name" value="DUF4252"/>
</dbReference>
<organism evidence="2 3">
    <name type="scientific">Marivirga lumbricoides</name>
    <dbReference type="NCBI Taxonomy" id="1046115"/>
    <lineage>
        <taxon>Bacteria</taxon>
        <taxon>Pseudomonadati</taxon>
        <taxon>Bacteroidota</taxon>
        <taxon>Cytophagia</taxon>
        <taxon>Cytophagales</taxon>
        <taxon>Marivirgaceae</taxon>
        <taxon>Marivirga</taxon>
    </lineage>
</organism>
<dbReference type="RefSeq" id="WP_188466045.1">
    <property type="nucleotide sequence ID" value="NZ_BAABHU010000012.1"/>
</dbReference>
<protein>
    <recommendedName>
        <fullName evidence="4">DUF4252 domain-containing protein</fullName>
    </recommendedName>
</protein>
<feature type="signal peptide" evidence="1">
    <location>
        <begin position="1"/>
        <end position="19"/>
    </location>
</feature>
<name>A0ABQ1MYJ5_9BACT</name>
<dbReference type="Proteomes" id="UP000636010">
    <property type="component" value="Unassembled WGS sequence"/>
</dbReference>
<accession>A0ABQ1MYJ5</accession>